<dbReference type="PANTHER" id="PTHR46383:SF1">
    <property type="entry name" value="ASPARTATE AMINOTRANSFERASE"/>
    <property type="match status" value="1"/>
</dbReference>
<keyword evidence="5" id="KW-0663">Pyridoxal phosphate</keyword>
<evidence type="ECO:0000313" key="7">
    <source>
        <dbReference type="EMBL" id="CAA2982482.1"/>
    </source>
</evidence>
<dbReference type="Gene3D" id="3.40.640.10">
    <property type="entry name" value="Type I PLP-dependent aspartate aminotransferase-like (Major domain)"/>
    <property type="match status" value="1"/>
</dbReference>
<accession>A0A8S0RRL2</accession>
<protein>
    <submittedName>
        <fullName evidence="7">Bifunctional aspartate aminotransferase and glutamate aspartate-prephenate aminotransferase</fullName>
    </submittedName>
</protein>
<proteinExistence type="inferred from homology"/>
<evidence type="ECO:0000256" key="5">
    <source>
        <dbReference type="ARBA" id="ARBA00022898"/>
    </source>
</evidence>
<evidence type="ECO:0000256" key="2">
    <source>
        <dbReference type="ARBA" id="ARBA00007441"/>
    </source>
</evidence>
<dbReference type="GO" id="GO:0006520">
    <property type="term" value="P:amino acid metabolic process"/>
    <property type="evidence" value="ECO:0007669"/>
    <property type="project" value="InterPro"/>
</dbReference>
<evidence type="ECO:0000256" key="3">
    <source>
        <dbReference type="ARBA" id="ARBA00022576"/>
    </source>
</evidence>
<dbReference type="InterPro" id="IPR015421">
    <property type="entry name" value="PyrdxlP-dep_Trfase_major"/>
</dbReference>
<dbReference type="InterPro" id="IPR050596">
    <property type="entry name" value="AspAT/PAT-like"/>
</dbReference>
<dbReference type="Proteomes" id="UP000594638">
    <property type="component" value="Unassembled WGS sequence"/>
</dbReference>
<keyword evidence="3 7" id="KW-0032">Aminotransferase</keyword>
<dbReference type="GO" id="GO:0008483">
    <property type="term" value="F:transaminase activity"/>
    <property type="evidence" value="ECO:0007669"/>
    <property type="project" value="UniProtKB-KW"/>
</dbReference>
<dbReference type="Pfam" id="PF00155">
    <property type="entry name" value="Aminotran_1_2"/>
    <property type="match status" value="1"/>
</dbReference>
<comment type="similarity">
    <text evidence="2">Belongs to the class-I pyridoxal-phosphate-dependent aminotransferase family.</text>
</comment>
<evidence type="ECO:0000256" key="1">
    <source>
        <dbReference type="ARBA" id="ARBA00001933"/>
    </source>
</evidence>
<dbReference type="CDD" id="cd00609">
    <property type="entry name" value="AAT_like"/>
    <property type="match status" value="1"/>
</dbReference>
<dbReference type="Gene3D" id="3.90.1150.10">
    <property type="entry name" value="Aspartate Aminotransferase, domain 1"/>
    <property type="match status" value="1"/>
</dbReference>
<dbReference type="InterPro" id="IPR004839">
    <property type="entry name" value="Aminotransferase_I/II_large"/>
</dbReference>
<dbReference type="OrthoDB" id="1689938at2759"/>
<evidence type="ECO:0000256" key="4">
    <source>
        <dbReference type="ARBA" id="ARBA00022679"/>
    </source>
</evidence>
<dbReference type="EMBL" id="CACTIH010003697">
    <property type="protein sequence ID" value="CAA2982482.1"/>
    <property type="molecule type" value="Genomic_DNA"/>
</dbReference>
<sequence>MRQLHSLRVSAAVRTESDSGTIEATALAQAGVPVIRLAAGEPDFDTPAVIAEAGISAIREGYTRYTPNAGTLELRSAICHKLKEENGISYTPDQILVSNGAKQSILQAVLAVCSPGDEVYFKLSKHIYFISILWLFWKSIVSAFQQEQYIRMSFTN</sequence>
<dbReference type="PANTHER" id="PTHR46383">
    <property type="entry name" value="ASPARTATE AMINOTRANSFERASE"/>
    <property type="match status" value="1"/>
</dbReference>
<dbReference type="InterPro" id="IPR015422">
    <property type="entry name" value="PyrdxlP-dep_Trfase_small"/>
</dbReference>
<evidence type="ECO:0000259" key="6">
    <source>
        <dbReference type="Pfam" id="PF00155"/>
    </source>
</evidence>
<dbReference type="AlphaFoldDB" id="A0A8S0RRL2"/>
<evidence type="ECO:0000313" key="8">
    <source>
        <dbReference type="Proteomes" id="UP000594638"/>
    </source>
</evidence>
<feature type="domain" description="Aminotransferase class I/classII large" evidence="6">
    <location>
        <begin position="33"/>
        <end position="124"/>
    </location>
</feature>
<dbReference type="Gramene" id="OE9A080678T1">
    <property type="protein sequence ID" value="OE9A080678C1"/>
    <property type="gene ID" value="OE9A080678"/>
</dbReference>
<comment type="caution">
    <text evidence="7">The sequence shown here is derived from an EMBL/GenBank/DDBJ whole genome shotgun (WGS) entry which is preliminary data.</text>
</comment>
<dbReference type="SUPFAM" id="SSF53383">
    <property type="entry name" value="PLP-dependent transferases"/>
    <property type="match status" value="1"/>
</dbReference>
<dbReference type="InterPro" id="IPR015424">
    <property type="entry name" value="PyrdxlP-dep_Trfase"/>
</dbReference>
<organism evidence="7 8">
    <name type="scientific">Olea europaea subsp. europaea</name>
    <dbReference type="NCBI Taxonomy" id="158383"/>
    <lineage>
        <taxon>Eukaryota</taxon>
        <taxon>Viridiplantae</taxon>
        <taxon>Streptophyta</taxon>
        <taxon>Embryophyta</taxon>
        <taxon>Tracheophyta</taxon>
        <taxon>Spermatophyta</taxon>
        <taxon>Magnoliopsida</taxon>
        <taxon>eudicotyledons</taxon>
        <taxon>Gunneridae</taxon>
        <taxon>Pentapetalae</taxon>
        <taxon>asterids</taxon>
        <taxon>lamiids</taxon>
        <taxon>Lamiales</taxon>
        <taxon>Oleaceae</taxon>
        <taxon>Oleeae</taxon>
        <taxon>Olea</taxon>
    </lineage>
</organism>
<dbReference type="GO" id="GO:0030170">
    <property type="term" value="F:pyridoxal phosphate binding"/>
    <property type="evidence" value="ECO:0007669"/>
    <property type="project" value="InterPro"/>
</dbReference>
<keyword evidence="8" id="KW-1185">Reference proteome</keyword>
<reference evidence="7 8" key="1">
    <citation type="submission" date="2019-12" db="EMBL/GenBank/DDBJ databases">
        <authorList>
            <person name="Alioto T."/>
            <person name="Alioto T."/>
            <person name="Gomez Garrido J."/>
        </authorList>
    </citation>
    <scope>NUCLEOTIDE SEQUENCE [LARGE SCALE GENOMIC DNA]</scope>
</reference>
<keyword evidence="4" id="KW-0808">Transferase</keyword>
<comment type="cofactor">
    <cofactor evidence="1">
        <name>pyridoxal 5'-phosphate</name>
        <dbReference type="ChEBI" id="CHEBI:597326"/>
    </cofactor>
</comment>
<name>A0A8S0RRL2_OLEEU</name>
<gene>
    <name evidence="7" type="ORF">OLEA9_A080678</name>
</gene>